<dbReference type="AlphaFoldDB" id="A0A1Y1QQP8"/>
<keyword evidence="1" id="KW-0472">Membrane</keyword>
<sequence>MKLEQLTFTRYIAALSVVFFHYGAQVFPANIPWLNPILAAGPIAVSYFYVLSGFIMAIAYYRPDNTAPFKSGRYWLARFARIYPIYVLALLLMIGAKINGAGSDALTVSLSLSMLQAWVPGYPLTLNAPGWSISVEMFFYLCFPLLMLVVKRHHLPWLTLGMAGLWLVTQILHTSLLNTAGYQAFSPLHDFIYYHPIMHLSTFLMGFVAGVWLRLGKFQYFAQAGINAISLIAVLSVTLLLLAWRETFISTTGIAVDYTNGLIAPLFISLIVLLAINTSALRDWLSHQWLVLLGEASFSLYILQKPLHGIYESLVGRWLDTNSASYFYLFIILLTVAAIVSFQWIETPFRRFINAFGSSSDKSGEDRHQKGRLT</sequence>
<feature type="transmembrane region" description="Helical" evidence="1">
    <location>
        <begin position="82"/>
        <end position="102"/>
    </location>
</feature>
<keyword evidence="1" id="KW-1133">Transmembrane helix</keyword>
<dbReference type="GO" id="GO:0016747">
    <property type="term" value="F:acyltransferase activity, transferring groups other than amino-acyl groups"/>
    <property type="evidence" value="ECO:0007669"/>
    <property type="project" value="InterPro"/>
</dbReference>
<dbReference type="Proteomes" id="UP000192491">
    <property type="component" value="Unassembled WGS sequence"/>
</dbReference>
<organism evidence="3 4">
    <name type="scientific">Thiothrix lacustris</name>
    <dbReference type="NCBI Taxonomy" id="525917"/>
    <lineage>
        <taxon>Bacteria</taxon>
        <taxon>Pseudomonadati</taxon>
        <taxon>Pseudomonadota</taxon>
        <taxon>Gammaproteobacteria</taxon>
        <taxon>Thiotrichales</taxon>
        <taxon>Thiotrichaceae</taxon>
        <taxon>Thiothrix</taxon>
    </lineage>
</organism>
<dbReference type="PANTHER" id="PTHR23028:SF53">
    <property type="entry name" value="ACYL_TRANSF_3 DOMAIN-CONTAINING PROTEIN"/>
    <property type="match status" value="1"/>
</dbReference>
<feature type="transmembrane region" description="Helical" evidence="1">
    <location>
        <begin position="220"/>
        <end position="242"/>
    </location>
</feature>
<feature type="transmembrane region" description="Helical" evidence="1">
    <location>
        <begin position="324"/>
        <end position="345"/>
    </location>
</feature>
<dbReference type="InterPro" id="IPR002656">
    <property type="entry name" value="Acyl_transf_3_dom"/>
</dbReference>
<evidence type="ECO:0000259" key="2">
    <source>
        <dbReference type="Pfam" id="PF01757"/>
    </source>
</evidence>
<feature type="transmembrane region" description="Helical" evidence="1">
    <location>
        <begin position="122"/>
        <end position="143"/>
    </location>
</feature>
<comment type="caution">
    <text evidence="3">The sequence shown here is derived from an EMBL/GenBank/DDBJ whole genome shotgun (WGS) entry which is preliminary data.</text>
</comment>
<feature type="transmembrane region" description="Helical" evidence="1">
    <location>
        <begin position="192"/>
        <end position="213"/>
    </location>
</feature>
<dbReference type="InterPro" id="IPR050879">
    <property type="entry name" value="Acyltransferase_3"/>
</dbReference>
<feature type="transmembrane region" description="Helical" evidence="1">
    <location>
        <begin position="12"/>
        <end position="31"/>
    </location>
</feature>
<feature type="transmembrane region" description="Helical" evidence="1">
    <location>
        <begin position="155"/>
        <end position="172"/>
    </location>
</feature>
<dbReference type="GO" id="GO:0016020">
    <property type="term" value="C:membrane"/>
    <property type="evidence" value="ECO:0007669"/>
    <property type="project" value="TreeGrafter"/>
</dbReference>
<accession>A0A1Y1QQP8</accession>
<protein>
    <recommendedName>
        <fullName evidence="2">Acyltransferase 3 domain-containing protein</fullName>
    </recommendedName>
</protein>
<feature type="transmembrane region" description="Helical" evidence="1">
    <location>
        <begin position="288"/>
        <end position="304"/>
    </location>
</feature>
<evidence type="ECO:0000256" key="1">
    <source>
        <dbReference type="SAM" id="Phobius"/>
    </source>
</evidence>
<dbReference type="Pfam" id="PF01757">
    <property type="entry name" value="Acyl_transf_3"/>
    <property type="match status" value="1"/>
</dbReference>
<feature type="domain" description="Acyltransferase 3" evidence="2">
    <location>
        <begin position="6"/>
        <end position="341"/>
    </location>
</feature>
<evidence type="ECO:0000313" key="4">
    <source>
        <dbReference type="Proteomes" id="UP000192491"/>
    </source>
</evidence>
<name>A0A1Y1QQP8_9GAMM</name>
<proteinExistence type="predicted"/>
<dbReference type="PANTHER" id="PTHR23028">
    <property type="entry name" value="ACETYLTRANSFERASE"/>
    <property type="match status" value="1"/>
</dbReference>
<gene>
    <name evidence="3" type="ORF">BWK73_18050</name>
</gene>
<evidence type="ECO:0000313" key="3">
    <source>
        <dbReference type="EMBL" id="OQX11286.1"/>
    </source>
</evidence>
<dbReference type="GO" id="GO:0000271">
    <property type="term" value="P:polysaccharide biosynthetic process"/>
    <property type="evidence" value="ECO:0007669"/>
    <property type="project" value="TreeGrafter"/>
</dbReference>
<keyword evidence="1" id="KW-0812">Transmembrane</keyword>
<feature type="transmembrane region" description="Helical" evidence="1">
    <location>
        <begin position="37"/>
        <end position="61"/>
    </location>
</feature>
<feature type="transmembrane region" description="Helical" evidence="1">
    <location>
        <begin position="262"/>
        <end position="281"/>
    </location>
</feature>
<reference evidence="3 4" key="1">
    <citation type="submission" date="2017-01" db="EMBL/GenBank/DDBJ databases">
        <title>Novel large sulfur bacteria in the metagenomes of groundwater-fed chemosynthetic microbial mats in the Lake Huron basin.</title>
        <authorList>
            <person name="Sharrar A.M."/>
            <person name="Flood B.E."/>
            <person name="Bailey J.V."/>
            <person name="Jones D.S."/>
            <person name="Biddanda B."/>
            <person name="Ruberg S.A."/>
            <person name="Marcus D.N."/>
            <person name="Dick G.J."/>
        </authorList>
    </citation>
    <scope>NUCLEOTIDE SEQUENCE [LARGE SCALE GENOMIC DNA]</scope>
    <source>
        <strain evidence="3">A8</strain>
    </source>
</reference>
<dbReference type="EMBL" id="MTEJ01000091">
    <property type="protein sequence ID" value="OQX11286.1"/>
    <property type="molecule type" value="Genomic_DNA"/>
</dbReference>